<dbReference type="SMART" id="SM00450">
    <property type="entry name" value="RHOD"/>
    <property type="match status" value="2"/>
</dbReference>
<dbReference type="PROSITE" id="PS00380">
    <property type="entry name" value="RHODANESE_1"/>
    <property type="match status" value="1"/>
</dbReference>
<gene>
    <name evidence="3" type="ORF">NYR02_15295</name>
</gene>
<dbReference type="PANTHER" id="PTHR43855:SF1">
    <property type="entry name" value="THIOSULFATE SULFURTRANSFERASE"/>
    <property type="match status" value="1"/>
</dbReference>
<dbReference type="Proteomes" id="UP001147830">
    <property type="component" value="Unassembled WGS sequence"/>
</dbReference>
<evidence type="ECO:0000313" key="4">
    <source>
        <dbReference type="Proteomes" id="UP001147830"/>
    </source>
</evidence>
<dbReference type="InterPro" id="IPR036873">
    <property type="entry name" value="Rhodanese-like_dom_sf"/>
</dbReference>
<dbReference type="InterPro" id="IPR001763">
    <property type="entry name" value="Rhodanese-like_dom"/>
</dbReference>
<dbReference type="InterPro" id="IPR051126">
    <property type="entry name" value="Thiosulfate_sulfurtransferase"/>
</dbReference>
<dbReference type="Pfam" id="PF00581">
    <property type="entry name" value="Rhodanese"/>
    <property type="match status" value="2"/>
</dbReference>
<dbReference type="SUPFAM" id="SSF52821">
    <property type="entry name" value="Rhodanese/Cell cycle control phosphatase"/>
    <property type="match status" value="2"/>
</dbReference>
<evidence type="ECO:0000256" key="1">
    <source>
        <dbReference type="ARBA" id="ARBA00022737"/>
    </source>
</evidence>
<proteinExistence type="predicted"/>
<dbReference type="Gene3D" id="3.40.250.10">
    <property type="entry name" value="Rhodanese-like domain"/>
    <property type="match status" value="2"/>
</dbReference>
<evidence type="ECO:0000259" key="2">
    <source>
        <dbReference type="PROSITE" id="PS50206"/>
    </source>
</evidence>
<dbReference type="PANTHER" id="PTHR43855">
    <property type="entry name" value="THIOSULFATE SULFURTRANSFERASE"/>
    <property type="match status" value="1"/>
</dbReference>
<dbReference type="EMBL" id="JAOANI010000028">
    <property type="protein sequence ID" value="MCT7360387.1"/>
    <property type="molecule type" value="Genomic_DNA"/>
</dbReference>
<dbReference type="PROSITE" id="PS50206">
    <property type="entry name" value="RHODANESE_3"/>
    <property type="match status" value="2"/>
</dbReference>
<protein>
    <submittedName>
        <fullName evidence="3">Rhodanese-like domain-containing protein</fullName>
    </submittedName>
</protein>
<dbReference type="InterPro" id="IPR001307">
    <property type="entry name" value="Thiosulphate_STrfase_CS"/>
</dbReference>
<reference evidence="3" key="1">
    <citation type="journal article" date="2022" name="Front. Microbiol.">
        <title>Genome-based taxonomic rearrangement of Oceanobacter-related bacteria including the description of Thalassolituus hydrocarbonoclasticus sp. nov. and Thalassolituus pacificus sp. nov. and emended description of the genus Thalassolituus.</title>
        <authorList>
            <person name="Dong C."/>
            <person name="Wei L."/>
            <person name="Wang J."/>
            <person name="Lai Q."/>
            <person name="Huang Z."/>
            <person name="Shao Z."/>
        </authorList>
    </citation>
    <scope>NUCLEOTIDE SEQUENCE</scope>
    <source>
        <strain evidence="3">59MF3M-4</strain>
    </source>
</reference>
<dbReference type="CDD" id="cd01448">
    <property type="entry name" value="TST_Repeat_1"/>
    <property type="match status" value="1"/>
</dbReference>
<evidence type="ECO:0000313" key="3">
    <source>
        <dbReference type="EMBL" id="MCT7360387.1"/>
    </source>
</evidence>
<comment type="caution">
    <text evidence="3">The sequence shown here is derived from an EMBL/GenBank/DDBJ whole genome shotgun (WGS) entry which is preliminary data.</text>
</comment>
<accession>A0A9X2WIH1</accession>
<feature type="domain" description="Rhodanese" evidence="2">
    <location>
        <begin position="166"/>
        <end position="278"/>
    </location>
</feature>
<reference evidence="3" key="2">
    <citation type="submission" date="2022-08" db="EMBL/GenBank/DDBJ databases">
        <authorList>
            <person name="Dong C."/>
        </authorList>
    </citation>
    <scope>NUCLEOTIDE SEQUENCE</scope>
    <source>
        <strain evidence="3">59MF3M-4</strain>
    </source>
</reference>
<feature type="domain" description="Rhodanese" evidence="2">
    <location>
        <begin position="40"/>
        <end position="135"/>
    </location>
</feature>
<dbReference type="GO" id="GO:0004792">
    <property type="term" value="F:thiosulfate-cyanide sulfurtransferase activity"/>
    <property type="evidence" value="ECO:0007669"/>
    <property type="project" value="InterPro"/>
</dbReference>
<keyword evidence="4" id="KW-1185">Reference proteome</keyword>
<keyword evidence="1" id="KW-0677">Repeat</keyword>
<name>A0A9X2WIH1_9GAMM</name>
<dbReference type="CDD" id="cd01449">
    <property type="entry name" value="TST_Repeat_2"/>
    <property type="match status" value="1"/>
</dbReference>
<organism evidence="3 4">
    <name type="scientific">Thalassolituus pacificus</name>
    <dbReference type="NCBI Taxonomy" id="2975440"/>
    <lineage>
        <taxon>Bacteria</taxon>
        <taxon>Pseudomonadati</taxon>
        <taxon>Pseudomonadota</taxon>
        <taxon>Gammaproteobacteria</taxon>
        <taxon>Oceanospirillales</taxon>
        <taxon>Oceanospirillaceae</taxon>
        <taxon>Thalassolituus</taxon>
    </lineage>
</organism>
<sequence length="283" mass="31036">MAEFSMADFPLLLEPEALAAQLPLTAAQGSVLIVEQAKYDDYLQQHIPGAVHLDFKRLQCSGQPVPGKLPPVEQLSEVFSALGLTPDTHVICSDDEGGGWAGRLIWVLDMIGHPHYSYLNGGIVAWRDAGLPTESGEYKVQPSDYRVGTLHHEFALDKEQIIERLGQPDFAIWDARSAAEYCGEKVISQRGGHIPGAVNYEWTLGMDKARGLRINELNGFRQLLSDMGIDNSKEIATHCQTHHRSGFTYLVGKILGLNIKGYAGSWSEWGNDPATPVTTGSQP</sequence>
<dbReference type="AlphaFoldDB" id="A0A9X2WIH1"/>